<dbReference type="PANTHER" id="PTHR42852">
    <property type="entry name" value="THIOL:DISULFIDE INTERCHANGE PROTEIN DSBE"/>
    <property type="match status" value="1"/>
</dbReference>
<accession>A0ABQ7K9C8</accession>
<evidence type="ECO:0000256" key="3">
    <source>
        <dbReference type="ARBA" id="ARBA00023157"/>
    </source>
</evidence>
<name>A0ABQ7K9C8_9FUNG</name>
<protein>
    <recommendedName>
        <fullName evidence="5">Thioredoxin domain-containing protein</fullName>
    </recommendedName>
</protein>
<dbReference type="Pfam" id="PF00085">
    <property type="entry name" value="Thioredoxin"/>
    <property type="match status" value="1"/>
</dbReference>
<keyword evidence="3" id="KW-1015">Disulfide bond</keyword>
<dbReference type="Gene3D" id="3.40.30.10">
    <property type="entry name" value="Glutaredoxin"/>
    <property type="match status" value="1"/>
</dbReference>
<dbReference type="EMBL" id="JAAAIM010000185">
    <property type="protein sequence ID" value="KAG0292715.1"/>
    <property type="molecule type" value="Genomic_DNA"/>
</dbReference>
<keyword evidence="7" id="KW-1185">Reference proteome</keyword>
<dbReference type="PROSITE" id="PS51352">
    <property type="entry name" value="THIOREDOXIN_2"/>
    <property type="match status" value="1"/>
</dbReference>
<comment type="caution">
    <text evidence="6">The sequence shown here is derived from an EMBL/GenBank/DDBJ whole genome shotgun (WGS) entry which is preliminary data.</text>
</comment>
<keyword evidence="2" id="KW-0201">Cytochrome c-type biogenesis</keyword>
<dbReference type="SUPFAM" id="SSF52833">
    <property type="entry name" value="Thioredoxin-like"/>
    <property type="match status" value="1"/>
</dbReference>
<evidence type="ECO:0000256" key="2">
    <source>
        <dbReference type="ARBA" id="ARBA00022748"/>
    </source>
</evidence>
<evidence type="ECO:0000313" key="6">
    <source>
        <dbReference type="EMBL" id="KAG0292715.1"/>
    </source>
</evidence>
<organism evidence="6 7">
    <name type="scientific">Linnemannia gamsii</name>
    <dbReference type="NCBI Taxonomy" id="64522"/>
    <lineage>
        <taxon>Eukaryota</taxon>
        <taxon>Fungi</taxon>
        <taxon>Fungi incertae sedis</taxon>
        <taxon>Mucoromycota</taxon>
        <taxon>Mortierellomycotina</taxon>
        <taxon>Mortierellomycetes</taxon>
        <taxon>Mortierellales</taxon>
        <taxon>Mortierellaceae</taxon>
        <taxon>Linnemannia</taxon>
    </lineage>
</organism>
<evidence type="ECO:0000259" key="5">
    <source>
        <dbReference type="PROSITE" id="PS51352"/>
    </source>
</evidence>
<dbReference type="InterPro" id="IPR013766">
    <property type="entry name" value="Thioredoxin_domain"/>
</dbReference>
<gene>
    <name evidence="6" type="ORF">BGZ96_003784</name>
</gene>
<dbReference type="InterPro" id="IPR036249">
    <property type="entry name" value="Thioredoxin-like_sf"/>
</dbReference>
<reference evidence="6 7" key="1">
    <citation type="journal article" date="2020" name="Fungal Divers.">
        <title>Resolving the Mortierellaceae phylogeny through synthesis of multi-gene phylogenetics and phylogenomics.</title>
        <authorList>
            <person name="Vandepol N."/>
            <person name="Liber J."/>
            <person name="Desiro A."/>
            <person name="Na H."/>
            <person name="Kennedy M."/>
            <person name="Barry K."/>
            <person name="Grigoriev I.V."/>
            <person name="Miller A.N."/>
            <person name="O'Donnell K."/>
            <person name="Stajich J.E."/>
            <person name="Bonito G."/>
        </authorList>
    </citation>
    <scope>NUCLEOTIDE SEQUENCE [LARGE SCALE GENOMIC DNA]</scope>
    <source>
        <strain evidence="6 7">AD045</strain>
    </source>
</reference>
<keyword evidence="4" id="KW-0676">Redox-active center</keyword>
<comment type="subcellular location">
    <subcellularLocation>
        <location evidence="1">Cell envelope</location>
    </subcellularLocation>
</comment>
<evidence type="ECO:0000256" key="1">
    <source>
        <dbReference type="ARBA" id="ARBA00004196"/>
    </source>
</evidence>
<dbReference type="CDD" id="cd02966">
    <property type="entry name" value="TlpA_like_family"/>
    <property type="match status" value="1"/>
</dbReference>
<feature type="domain" description="Thioredoxin" evidence="5">
    <location>
        <begin position="104"/>
        <end position="224"/>
    </location>
</feature>
<dbReference type="InterPro" id="IPR050553">
    <property type="entry name" value="Thioredoxin_ResA/DsbE_sf"/>
</dbReference>
<evidence type="ECO:0000313" key="7">
    <source>
        <dbReference type="Proteomes" id="UP001194696"/>
    </source>
</evidence>
<dbReference type="PANTHER" id="PTHR42852:SF6">
    <property type="entry name" value="THIOL:DISULFIDE INTERCHANGE PROTEIN DSBE"/>
    <property type="match status" value="1"/>
</dbReference>
<proteinExistence type="predicted"/>
<evidence type="ECO:0000256" key="4">
    <source>
        <dbReference type="ARBA" id="ARBA00023284"/>
    </source>
</evidence>
<dbReference type="Proteomes" id="UP001194696">
    <property type="component" value="Unassembled WGS sequence"/>
</dbReference>
<sequence>MSSTVVNDTHKTKDEIIRHLYIEVLSTPFQDKYGDNWDEALFLVAIEDFKTKAKKAEIEDPLVFLGKVGFGSFDNIRDSLKEGPPECFRQGWQSELLSHKVDVRSVLDRCEVITGVKYEGVEKIVVLDFWACWCVPCAEAAPELSKIAEEHAGKVAVVGINNENMFKDKEQDVERLKGFLAENKDTFRYTNVVDKENHARDSVFSHCGYQAIPCLVVVVNNIVSYVGSPGRGFERALRNSLDAVAMEE</sequence>